<dbReference type="EMBL" id="QWEZ01000001">
    <property type="protein sequence ID" value="RRJ83861.1"/>
    <property type="molecule type" value="Genomic_DNA"/>
</dbReference>
<keyword evidence="4" id="KW-1185">Reference proteome</keyword>
<reference evidence="3 4" key="1">
    <citation type="submission" date="2018-08" db="EMBL/GenBank/DDBJ databases">
        <authorList>
            <person name="Khan S.A."/>
        </authorList>
    </citation>
    <scope>NUCLEOTIDE SEQUENCE [LARGE SCALE GENOMIC DNA]</scope>
    <source>
        <strain evidence="3 4">GTF-13</strain>
    </source>
</reference>
<dbReference type="SUPFAM" id="SSF82771">
    <property type="entry name" value="GIY-YIG endonuclease"/>
    <property type="match status" value="1"/>
</dbReference>
<dbReference type="PROSITE" id="PS50164">
    <property type="entry name" value="GIY_YIG"/>
    <property type="match status" value="1"/>
</dbReference>
<dbReference type="CDD" id="cd10456">
    <property type="entry name" value="GIY-YIG_UPF0213"/>
    <property type="match status" value="1"/>
</dbReference>
<evidence type="ECO:0000313" key="4">
    <source>
        <dbReference type="Proteomes" id="UP000280792"/>
    </source>
</evidence>
<evidence type="ECO:0000313" key="3">
    <source>
        <dbReference type="EMBL" id="RRJ83861.1"/>
    </source>
</evidence>
<proteinExistence type="inferred from homology"/>
<organism evidence="3 4">
    <name type="scientific">Aestuariirhabdus litorea</name>
    <dbReference type="NCBI Taxonomy" id="2528527"/>
    <lineage>
        <taxon>Bacteria</taxon>
        <taxon>Pseudomonadati</taxon>
        <taxon>Pseudomonadota</taxon>
        <taxon>Gammaproteobacteria</taxon>
        <taxon>Oceanospirillales</taxon>
        <taxon>Aestuariirhabdaceae</taxon>
        <taxon>Aestuariirhabdus</taxon>
    </lineage>
</organism>
<dbReference type="Pfam" id="PF01541">
    <property type="entry name" value="GIY-YIG"/>
    <property type="match status" value="1"/>
</dbReference>
<dbReference type="PANTHER" id="PTHR34477">
    <property type="entry name" value="UPF0213 PROTEIN YHBQ"/>
    <property type="match status" value="1"/>
</dbReference>
<dbReference type="InterPro" id="IPR050190">
    <property type="entry name" value="UPF0213_domain"/>
</dbReference>
<reference evidence="3 4" key="2">
    <citation type="submission" date="2018-12" db="EMBL/GenBank/DDBJ databases">
        <title>Simiduia agarivorans gen. nov., sp. nov., a marine, agarolytic bacterium isolated from shallow coastal water from Keelung, Taiwan.</title>
        <authorList>
            <person name="Shieh W.Y."/>
        </authorList>
    </citation>
    <scope>NUCLEOTIDE SEQUENCE [LARGE SCALE GENOMIC DNA]</scope>
    <source>
        <strain evidence="3 4">GTF-13</strain>
    </source>
</reference>
<dbReference type="Proteomes" id="UP000280792">
    <property type="component" value="Unassembled WGS sequence"/>
</dbReference>
<dbReference type="RefSeq" id="WP_125014238.1">
    <property type="nucleotide sequence ID" value="NZ_QWEZ01000001.1"/>
</dbReference>
<sequence length="93" mass="10787">MDSPKPLESPWFLYVILCSDRSLYTGITTDIERRFSEHARGRGARFFRGRQPLRVVYRETHNDRASASRREYQIKQLSRQQKLALVADGSGEG</sequence>
<evidence type="ECO:0000256" key="1">
    <source>
        <dbReference type="ARBA" id="ARBA00007435"/>
    </source>
</evidence>
<comment type="similarity">
    <text evidence="1">Belongs to the UPF0213 family.</text>
</comment>
<dbReference type="AlphaFoldDB" id="A0A3P3VM67"/>
<dbReference type="InterPro" id="IPR035901">
    <property type="entry name" value="GIY-YIG_endonuc_sf"/>
</dbReference>
<evidence type="ECO:0000259" key="2">
    <source>
        <dbReference type="PROSITE" id="PS50164"/>
    </source>
</evidence>
<dbReference type="InterPro" id="IPR000305">
    <property type="entry name" value="GIY-YIG_endonuc"/>
</dbReference>
<comment type="caution">
    <text evidence="3">The sequence shown here is derived from an EMBL/GenBank/DDBJ whole genome shotgun (WGS) entry which is preliminary data.</text>
</comment>
<gene>
    <name evidence="3" type="ORF">D0544_01715</name>
</gene>
<protein>
    <submittedName>
        <fullName evidence="3">GIY-YIG nuclease family protein</fullName>
    </submittedName>
</protein>
<feature type="domain" description="GIY-YIG" evidence="2">
    <location>
        <begin position="9"/>
        <end position="84"/>
    </location>
</feature>
<dbReference type="Gene3D" id="3.40.1440.10">
    <property type="entry name" value="GIY-YIG endonuclease"/>
    <property type="match status" value="1"/>
</dbReference>
<name>A0A3P3VM67_9GAMM</name>
<dbReference type="PANTHER" id="PTHR34477:SF1">
    <property type="entry name" value="UPF0213 PROTEIN YHBQ"/>
    <property type="match status" value="1"/>
</dbReference>
<accession>A0A3P3VM67</accession>